<sequence>MSLNIQLDSRKLWGNEAADDESAERLNSYFVMQPVFESFFDPDERFLVARARKGLGKSALLRECAFRADLVESNLVISVKGGDLVAQKKVETLSPTEHIHDWQQRICAVINRALGSQIGAAFSDDKMALVEAAELAGLKNRNLVGGLLERVKGKLGLQSTQIKDDKALLSRVIENEEKTVWLILDDIDATFEGGRDEIRRLSTFFSACRELAANFKGVVIRASIRSDVWTTIERTDEALDKADQYVRDIRWSRAETKKILAERVSSYLRLEKRMPESDVAKFSDTKLCMLVFKNTFPDQIHVWSVGRPRWAAQLGRMAGAVAVRTKSNKITDGHIRDILFDYGKYRLNDIAREHKLQCGQIEMIANSFSKGQAALPTEDLLTHIRTKVIPNMQISIEGRDKPSDIEIARFLFKIGFIVGHQPSATATAQEYFSFDQKPDLLVNEANLDDGLIWRIQAAYHSVLRLRDNRNNSLPAHEAELLS</sequence>
<dbReference type="Proteomes" id="UP000683428">
    <property type="component" value="Chromosome"/>
</dbReference>
<accession>A0A975SK41</accession>
<dbReference type="KEGG" id="aiq:Azoinq_07905"/>
<organism evidence="1 2">
    <name type="scientific">Azospira inquinata</name>
    <dbReference type="NCBI Taxonomy" id="2785627"/>
    <lineage>
        <taxon>Bacteria</taxon>
        <taxon>Pseudomonadati</taxon>
        <taxon>Pseudomonadota</taxon>
        <taxon>Betaproteobacteria</taxon>
        <taxon>Rhodocyclales</taxon>
        <taxon>Rhodocyclaceae</taxon>
        <taxon>Azospira</taxon>
    </lineage>
</organism>
<dbReference type="InterPro" id="IPR059206">
    <property type="entry name" value="Sll1717-like"/>
</dbReference>
<evidence type="ECO:0000313" key="2">
    <source>
        <dbReference type="Proteomes" id="UP000683428"/>
    </source>
</evidence>
<name>A0A975SK41_9RHOO</name>
<protein>
    <submittedName>
        <fullName evidence="1">Uncharacterized protein</fullName>
    </submittedName>
</protein>
<dbReference type="EMBL" id="CP064782">
    <property type="protein sequence ID" value="QWT47803.1"/>
    <property type="molecule type" value="Genomic_DNA"/>
</dbReference>
<evidence type="ECO:0000313" key="1">
    <source>
        <dbReference type="EMBL" id="QWT47803.1"/>
    </source>
</evidence>
<reference evidence="1" key="1">
    <citation type="submission" date="2020-11" db="EMBL/GenBank/DDBJ databases">
        <title>Azospira inquinata sp. nov.</title>
        <authorList>
            <person name="Moe W.M."/>
            <person name="Mikes M.C."/>
        </authorList>
    </citation>
    <scope>NUCLEOTIDE SEQUENCE</scope>
    <source>
        <strain evidence="1">Azo-3</strain>
    </source>
</reference>
<dbReference type="AlphaFoldDB" id="A0A975SK41"/>
<dbReference type="NCBIfam" id="NF047389">
    <property type="entry name" value="ATPase_Sll1717"/>
    <property type="match status" value="1"/>
</dbReference>
<proteinExistence type="predicted"/>
<keyword evidence="2" id="KW-1185">Reference proteome</keyword>
<dbReference type="RefSeq" id="WP_216130259.1">
    <property type="nucleotide sequence ID" value="NZ_CP064782.1"/>
</dbReference>
<gene>
    <name evidence="1" type="ORF">Azoinq_07905</name>
</gene>